<proteinExistence type="predicted"/>
<feature type="domain" description="Flavin reductase like" evidence="1">
    <location>
        <begin position="18"/>
        <end position="171"/>
    </location>
</feature>
<dbReference type="OrthoDB" id="9783347at2"/>
<reference evidence="2 3" key="1">
    <citation type="journal article" date="2013" name="Int. J. Syst. Evol. Microbiol.">
        <title>Hoeflea suaedae sp. nov., an endophytic bacterium isolated from the root of the halophyte Suaeda maritima.</title>
        <authorList>
            <person name="Chung E.J."/>
            <person name="Park J.A."/>
            <person name="Pramanik P."/>
            <person name="Bibi F."/>
            <person name="Jeon C.O."/>
            <person name="Chung Y.R."/>
        </authorList>
    </citation>
    <scope>NUCLEOTIDE SEQUENCE [LARGE SCALE GENOMIC DNA]</scope>
    <source>
        <strain evidence="2 3">YC6898</strain>
    </source>
</reference>
<name>A0A4R5PQD8_9HYPH</name>
<dbReference type="RefSeq" id="WP_133284090.1">
    <property type="nucleotide sequence ID" value="NZ_SMSI01000001.1"/>
</dbReference>
<dbReference type="PANTHER" id="PTHR43812:SF2">
    <property type="entry name" value="FLAVIN REDUCTASE LIKE DOMAIN-CONTAINING PROTEIN"/>
    <property type="match status" value="1"/>
</dbReference>
<accession>A0A4R5PQD8</accession>
<dbReference type="GO" id="GO:0010181">
    <property type="term" value="F:FMN binding"/>
    <property type="evidence" value="ECO:0007669"/>
    <property type="project" value="InterPro"/>
</dbReference>
<keyword evidence="3" id="KW-1185">Reference proteome</keyword>
<dbReference type="AlphaFoldDB" id="A0A4R5PQD8"/>
<dbReference type="SUPFAM" id="SSF50475">
    <property type="entry name" value="FMN-binding split barrel"/>
    <property type="match status" value="1"/>
</dbReference>
<dbReference type="Gene3D" id="2.30.110.10">
    <property type="entry name" value="Electron Transport, Fmn-binding Protein, Chain A"/>
    <property type="match status" value="1"/>
</dbReference>
<dbReference type="SMART" id="SM00903">
    <property type="entry name" value="Flavin_Reduct"/>
    <property type="match status" value="1"/>
</dbReference>
<dbReference type="InterPro" id="IPR002563">
    <property type="entry name" value="Flavin_Rdtase-like_dom"/>
</dbReference>
<dbReference type="GO" id="GO:0016646">
    <property type="term" value="F:oxidoreductase activity, acting on the CH-NH group of donors, NAD or NADP as acceptor"/>
    <property type="evidence" value="ECO:0007669"/>
    <property type="project" value="UniProtKB-ARBA"/>
</dbReference>
<dbReference type="PANTHER" id="PTHR43812">
    <property type="entry name" value="BLR2425 PROTEIN"/>
    <property type="match status" value="1"/>
</dbReference>
<dbReference type="EMBL" id="SMSI01000001">
    <property type="protein sequence ID" value="TDH39259.1"/>
    <property type="molecule type" value="Genomic_DNA"/>
</dbReference>
<dbReference type="Pfam" id="PF01613">
    <property type="entry name" value="Flavin_Reduct"/>
    <property type="match status" value="1"/>
</dbReference>
<sequence length="205" mass="22576">MFYKAGEPHGLPHDPFKALVAPRPIGWIGTRGSDGSVNLAPYSYFNAVSAKPPMVMFSSFGRKDTLRNCEETGVFTASLVSRDLTEAMNRTAVDAPYGESEFVYAGLEMAEAELVDAPYVAKAWAALECRVTEIMRPRGLDGEAASNWLVFGQVLGVRIRDDVLKDGMVDMSVANPVGRLGYMDYTDSADLFQMFRPRWADAEKS</sequence>
<evidence type="ECO:0000259" key="1">
    <source>
        <dbReference type="SMART" id="SM00903"/>
    </source>
</evidence>
<organism evidence="2 3">
    <name type="scientific">Pseudohoeflea suaedae</name>
    <dbReference type="NCBI Taxonomy" id="877384"/>
    <lineage>
        <taxon>Bacteria</taxon>
        <taxon>Pseudomonadati</taxon>
        <taxon>Pseudomonadota</taxon>
        <taxon>Alphaproteobacteria</taxon>
        <taxon>Hyphomicrobiales</taxon>
        <taxon>Rhizobiaceae</taxon>
        <taxon>Pseudohoeflea</taxon>
    </lineage>
</organism>
<dbReference type="Proteomes" id="UP000295131">
    <property type="component" value="Unassembled WGS sequence"/>
</dbReference>
<evidence type="ECO:0000313" key="2">
    <source>
        <dbReference type="EMBL" id="TDH39259.1"/>
    </source>
</evidence>
<evidence type="ECO:0000313" key="3">
    <source>
        <dbReference type="Proteomes" id="UP000295131"/>
    </source>
</evidence>
<comment type="caution">
    <text evidence="2">The sequence shown here is derived from an EMBL/GenBank/DDBJ whole genome shotgun (WGS) entry which is preliminary data.</text>
</comment>
<dbReference type="InterPro" id="IPR012349">
    <property type="entry name" value="Split_barrel_FMN-bd"/>
</dbReference>
<gene>
    <name evidence="2" type="ORF">E2A64_09405</name>
</gene>
<protein>
    <submittedName>
        <fullName evidence="2">Flavin reductase family protein</fullName>
    </submittedName>
</protein>